<feature type="non-terminal residue" evidence="2">
    <location>
        <position position="91"/>
    </location>
</feature>
<feature type="non-terminal residue" evidence="2">
    <location>
        <position position="1"/>
    </location>
</feature>
<dbReference type="EMBL" id="CAVNYO010000405">
    <property type="protein sequence ID" value="CAK5276218.1"/>
    <property type="molecule type" value="Genomic_DNA"/>
</dbReference>
<evidence type="ECO:0000313" key="1">
    <source>
        <dbReference type="EMBL" id="CAK5275970.1"/>
    </source>
</evidence>
<dbReference type="EMBL" id="CAVNYO010000405">
    <property type="protein sequence ID" value="CAK5275970.1"/>
    <property type="molecule type" value="Genomic_DNA"/>
</dbReference>
<reference evidence="2" key="1">
    <citation type="submission" date="2023-11" db="EMBL/GenBank/DDBJ databases">
        <authorList>
            <person name="De Vega J J."/>
            <person name="De Vega J J."/>
        </authorList>
    </citation>
    <scope>NUCLEOTIDE SEQUENCE</scope>
</reference>
<proteinExistence type="predicted"/>
<keyword evidence="3" id="KW-1185">Reference proteome</keyword>
<comment type="caution">
    <text evidence="2">The sequence shown here is derived from an EMBL/GenBank/DDBJ whole genome shotgun (WGS) entry which is preliminary data.</text>
</comment>
<evidence type="ECO:0000313" key="2">
    <source>
        <dbReference type="EMBL" id="CAK5276218.1"/>
    </source>
</evidence>
<accession>A0AAD2K337</accession>
<dbReference type="Proteomes" id="UP001295794">
    <property type="component" value="Unassembled WGS sequence"/>
</dbReference>
<evidence type="ECO:0000313" key="3">
    <source>
        <dbReference type="Proteomes" id="UP001295794"/>
    </source>
</evidence>
<sequence>LDAGQLGANDSGSEIRFWLGFLSCVDFARVVVHILDIAGRIFDHFNSQARFKQTIVYPLLRRIVNWLEIKLISYVIFNISRFDRIISFFAQ</sequence>
<dbReference type="AlphaFoldDB" id="A0AAD2K337"/>
<name>A0AAD2K337_9AGAR</name>
<protein>
    <submittedName>
        <fullName evidence="2">Uncharacterized protein</fullName>
    </submittedName>
</protein>
<organism evidence="2 3">
    <name type="scientific">Mycena citricolor</name>
    <dbReference type="NCBI Taxonomy" id="2018698"/>
    <lineage>
        <taxon>Eukaryota</taxon>
        <taxon>Fungi</taxon>
        <taxon>Dikarya</taxon>
        <taxon>Basidiomycota</taxon>
        <taxon>Agaricomycotina</taxon>
        <taxon>Agaricomycetes</taxon>
        <taxon>Agaricomycetidae</taxon>
        <taxon>Agaricales</taxon>
        <taxon>Marasmiineae</taxon>
        <taxon>Mycenaceae</taxon>
        <taxon>Mycena</taxon>
    </lineage>
</organism>
<gene>
    <name evidence="1" type="ORF">MYCIT1_LOCUS24079</name>
    <name evidence="2" type="ORF">MYCIT1_LOCUS24332</name>
</gene>